<proteinExistence type="predicted"/>
<dbReference type="Proteomes" id="UP001140949">
    <property type="component" value="Unassembled WGS sequence"/>
</dbReference>
<keyword evidence="3" id="KW-1185">Reference proteome</keyword>
<reference evidence="2" key="2">
    <citation type="submission" date="2023-04" db="EMBL/GenBank/DDBJ databases">
        <authorList>
            <person name="Bruccoleri R.E."/>
            <person name="Oakeley E.J."/>
            <person name="Faust A.-M."/>
            <person name="Dessus-Babus S."/>
            <person name="Altorfer M."/>
            <person name="Burckhardt D."/>
            <person name="Oertli M."/>
            <person name="Naumann U."/>
            <person name="Petersen F."/>
            <person name="Wong J."/>
        </authorList>
    </citation>
    <scope>NUCLEOTIDE SEQUENCE</scope>
    <source>
        <strain evidence="2">GSM-AAB239-AS_SAM_17_03QT</strain>
        <tissue evidence="2">Leaf</tissue>
    </source>
</reference>
<feature type="transmembrane region" description="Helical" evidence="1">
    <location>
        <begin position="28"/>
        <end position="51"/>
    </location>
</feature>
<protein>
    <submittedName>
        <fullName evidence="2">Uncharacterized protein</fullName>
    </submittedName>
</protein>
<reference evidence="2" key="1">
    <citation type="journal article" date="2023" name="GigaByte">
        <title>Genome assembly of the bearded iris, Iris pallida Lam.</title>
        <authorList>
            <person name="Bruccoleri R.E."/>
            <person name="Oakeley E.J."/>
            <person name="Faust A.M.E."/>
            <person name="Altorfer M."/>
            <person name="Dessus-Babus S."/>
            <person name="Burckhardt D."/>
            <person name="Oertli M."/>
            <person name="Naumann U."/>
            <person name="Petersen F."/>
            <person name="Wong J."/>
        </authorList>
    </citation>
    <scope>NUCLEOTIDE SEQUENCE</scope>
    <source>
        <strain evidence="2">GSM-AAB239-AS_SAM_17_03QT</strain>
    </source>
</reference>
<organism evidence="2 3">
    <name type="scientific">Iris pallida</name>
    <name type="common">Sweet iris</name>
    <dbReference type="NCBI Taxonomy" id="29817"/>
    <lineage>
        <taxon>Eukaryota</taxon>
        <taxon>Viridiplantae</taxon>
        <taxon>Streptophyta</taxon>
        <taxon>Embryophyta</taxon>
        <taxon>Tracheophyta</taxon>
        <taxon>Spermatophyta</taxon>
        <taxon>Magnoliopsida</taxon>
        <taxon>Liliopsida</taxon>
        <taxon>Asparagales</taxon>
        <taxon>Iridaceae</taxon>
        <taxon>Iridoideae</taxon>
        <taxon>Irideae</taxon>
        <taxon>Iris</taxon>
    </lineage>
</organism>
<evidence type="ECO:0000313" key="2">
    <source>
        <dbReference type="EMBL" id="KAJ6805058.1"/>
    </source>
</evidence>
<dbReference type="AlphaFoldDB" id="A0AAX6EMA9"/>
<keyword evidence="1" id="KW-1133">Transmembrane helix</keyword>
<gene>
    <name evidence="2" type="ORF">M6B38_181960</name>
</gene>
<name>A0AAX6EMA9_IRIPA</name>
<evidence type="ECO:0000313" key="3">
    <source>
        <dbReference type="Proteomes" id="UP001140949"/>
    </source>
</evidence>
<evidence type="ECO:0000256" key="1">
    <source>
        <dbReference type="SAM" id="Phobius"/>
    </source>
</evidence>
<accession>A0AAX6EMA9</accession>
<dbReference type="EMBL" id="JANAVB010035619">
    <property type="protein sequence ID" value="KAJ6805058.1"/>
    <property type="molecule type" value="Genomic_DNA"/>
</dbReference>
<keyword evidence="1" id="KW-0812">Transmembrane</keyword>
<keyword evidence="1" id="KW-0472">Membrane</keyword>
<sequence length="60" mass="7301">MLLYKYKRFIDSLLMLLLARHELQPHRLIYTLLYLCFHSISSFFLKFTNILNENVTMMMA</sequence>
<comment type="caution">
    <text evidence="2">The sequence shown here is derived from an EMBL/GenBank/DDBJ whole genome shotgun (WGS) entry which is preliminary data.</text>
</comment>